<evidence type="ECO:0000313" key="6">
    <source>
        <dbReference type="Proteomes" id="UP000518300"/>
    </source>
</evidence>
<sequence>MESTSPAASPALPSPAVTLRREPSASGLSSPRQWARRLLPLLLIWAVPGLISASQNYFYTQAKDPSYPFSRALLMQFLPWEYWAFATPLILAVGRRWRFERGTWLRSLTVHLPAFFAFTVPHLLLVHSLGRLAGDKYFIDNPLPQFLPTMMGKYSITHLLTYGGILSLGYALEYHRRYREGELAQSQLETRLAHAQLEALRAQLHPHFLFNTLNAISVLVRKQDTAGSIRMLTGVSELLRMALNNTGRQHVPLHEDLDFLERYLDIEQTRFQDRLQVSRDIDPATLGALVPNLILQPLVENAIKHGLATRSGAGRVELRASRQGERLVLEVLDDGPGLAPGWEAASGCIGVANVRARLRQLYGDRQSFTLENRPEGGVRARMELPFQPAAVEAPAA</sequence>
<feature type="compositionally biased region" description="Low complexity" evidence="1">
    <location>
        <begin position="1"/>
        <end position="16"/>
    </location>
</feature>
<evidence type="ECO:0000256" key="2">
    <source>
        <dbReference type="SAM" id="Phobius"/>
    </source>
</evidence>
<dbReference type="Pfam" id="PF02518">
    <property type="entry name" value="HATPase_c"/>
    <property type="match status" value="1"/>
</dbReference>
<dbReference type="InterPro" id="IPR003594">
    <property type="entry name" value="HATPase_dom"/>
</dbReference>
<comment type="caution">
    <text evidence="5">The sequence shown here is derived from an EMBL/GenBank/DDBJ whole genome shotgun (WGS) entry which is preliminary data.</text>
</comment>
<dbReference type="EMBL" id="JABBJJ010000020">
    <property type="protein sequence ID" value="NMO14559.1"/>
    <property type="molecule type" value="Genomic_DNA"/>
</dbReference>
<feature type="transmembrane region" description="Helical" evidence="2">
    <location>
        <begin position="115"/>
        <end position="134"/>
    </location>
</feature>
<evidence type="ECO:0000313" key="5">
    <source>
        <dbReference type="EMBL" id="NMO14559.1"/>
    </source>
</evidence>
<dbReference type="GO" id="GO:0016020">
    <property type="term" value="C:membrane"/>
    <property type="evidence" value="ECO:0007669"/>
    <property type="project" value="InterPro"/>
</dbReference>
<accession>A0A848L731</accession>
<keyword evidence="2" id="KW-0812">Transmembrane</keyword>
<dbReference type="InterPro" id="IPR036890">
    <property type="entry name" value="HATPase_C_sf"/>
</dbReference>
<protein>
    <submittedName>
        <fullName evidence="5">Histidine kinase</fullName>
    </submittedName>
</protein>
<dbReference type="AlphaFoldDB" id="A0A848L731"/>
<dbReference type="PANTHER" id="PTHR34220:SF7">
    <property type="entry name" value="SENSOR HISTIDINE KINASE YPDA"/>
    <property type="match status" value="1"/>
</dbReference>
<feature type="domain" description="Histidine kinase/HSP90-like ATPase" evidence="3">
    <location>
        <begin position="293"/>
        <end position="387"/>
    </location>
</feature>
<feature type="transmembrane region" description="Helical" evidence="2">
    <location>
        <begin position="38"/>
        <end position="57"/>
    </location>
</feature>
<dbReference type="RefSeq" id="WP_169343852.1">
    <property type="nucleotide sequence ID" value="NZ_JABBJJ010000020.1"/>
</dbReference>
<feature type="transmembrane region" description="Helical" evidence="2">
    <location>
        <begin position="77"/>
        <end position="94"/>
    </location>
</feature>
<keyword evidence="5" id="KW-0808">Transferase</keyword>
<name>A0A848L731_9BACT</name>
<reference evidence="5 6" key="1">
    <citation type="submission" date="2020-04" db="EMBL/GenBank/DDBJ databases">
        <title>Draft genome of Pyxidicoccus fallax type strain.</title>
        <authorList>
            <person name="Whitworth D.E."/>
        </authorList>
    </citation>
    <scope>NUCLEOTIDE SEQUENCE [LARGE SCALE GENOMIC DNA]</scope>
    <source>
        <strain evidence="5 6">DSM 14698</strain>
    </source>
</reference>
<feature type="region of interest" description="Disordered" evidence="1">
    <location>
        <begin position="1"/>
        <end position="28"/>
    </location>
</feature>
<dbReference type="SUPFAM" id="SSF55874">
    <property type="entry name" value="ATPase domain of HSP90 chaperone/DNA topoisomerase II/histidine kinase"/>
    <property type="match status" value="1"/>
</dbReference>
<keyword evidence="5" id="KW-0418">Kinase</keyword>
<dbReference type="Gene3D" id="3.30.565.10">
    <property type="entry name" value="Histidine kinase-like ATPase, C-terminal domain"/>
    <property type="match status" value="1"/>
</dbReference>
<feature type="domain" description="Signal transduction histidine kinase internal region" evidence="4">
    <location>
        <begin position="195"/>
        <end position="275"/>
    </location>
</feature>
<proteinExistence type="predicted"/>
<keyword evidence="6" id="KW-1185">Reference proteome</keyword>
<keyword evidence="2" id="KW-1133">Transmembrane helix</keyword>
<evidence type="ECO:0000259" key="3">
    <source>
        <dbReference type="Pfam" id="PF02518"/>
    </source>
</evidence>
<organism evidence="5 6">
    <name type="scientific">Pyxidicoccus fallax</name>
    <dbReference type="NCBI Taxonomy" id="394095"/>
    <lineage>
        <taxon>Bacteria</taxon>
        <taxon>Pseudomonadati</taxon>
        <taxon>Myxococcota</taxon>
        <taxon>Myxococcia</taxon>
        <taxon>Myxococcales</taxon>
        <taxon>Cystobacterineae</taxon>
        <taxon>Myxococcaceae</taxon>
        <taxon>Pyxidicoccus</taxon>
    </lineage>
</organism>
<dbReference type="PANTHER" id="PTHR34220">
    <property type="entry name" value="SENSOR HISTIDINE KINASE YPDA"/>
    <property type="match status" value="1"/>
</dbReference>
<evidence type="ECO:0000256" key="1">
    <source>
        <dbReference type="SAM" id="MobiDB-lite"/>
    </source>
</evidence>
<dbReference type="InterPro" id="IPR050640">
    <property type="entry name" value="Bact_2-comp_sensor_kinase"/>
</dbReference>
<evidence type="ECO:0000259" key="4">
    <source>
        <dbReference type="Pfam" id="PF06580"/>
    </source>
</evidence>
<keyword evidence="2" id="KW-0472">Membrane</keyword>
<dbReference type="Proteomes" id="UP000518300">
    <property type="component" value="Unassembled WGS sequence"/>
</dbReference>
<dbReference type="GO" id="GO:0000155">
    <property type="term" value="F:phosphorelay sensor kinase activity"/>
    <property type="evidence" value="ECO:0007669"/>
    <property type="project" value="InterPro"/>
</dbReference>
<gene>
    <name evidence="5" type="ORF">HG543_06755</name>
</gene>
<feature type="transmembrane region" description="Helical" evidence="2">
    <location>
        <begin position="154"/>
        <end position="172"/>
    </location>
</feature>
<dbReference type="InterPro" id="IPR010559">
    <property type="entry name" value="Sig_transdc_His_kin_internal"/>
</dbReference>
<dbReference type="Pfam" id="PF06580">
    <property type="entry name" value="His_kinase"/>
    <property type="match status" value="1"/>
</dbReference>